<proteinExistence type="predicted"/>
<feature type="domain" description="Trimeric autotransporter adhesin YadA-like stalk" evidence="1">
    <location>
        <begin position="5"/>
        <end position="43"/>
    </location>
</feature>
<sequence length="173" mass="18007">PRILTGVKAGVLSEGSTEAVNGSQLYAMSNTLATYFGGGASYENGQWVAPSFKVTTVKEGGSDVEEKSYGNVAEAFAGVGSSFRNLHQELRNEINQVVSASLVKQDFDTKVIKIGGETDGGAIIVSNHHGDARSISGVRAGVLSEGSTEAVNGSQLYAMSNTLATYFGGDAKY</sequence>
<feature type="domain" description="Trimeric autotransporter adhesin YadA-like stalk" evidence="1">
    <location>
        <begin position="135"/>
        <end position="170"/>
    </location>
</feature>
<organism evidence="2 3">
    <name type="scientific">Bartonella rattimassiliensis 15908</name>
    <dbReference type="NCBI Taxonomy" id="1094556"/>
    <lineage>
        <taxon>Bacteria</taxon>
        <taxon>Pseudomonadati</taxon>
        <taxon>Pseudomonadota</taxon>
        <taxon>Alphaproteobacteria</taxon>
        <taxon>Hyphomicrobiales</taxon>
        <taxon>Bartonellaceae</taxon>
        <taxon>Bartonella</taxon>
    </lineage>
</organism>
<protein>
    <recommendedName>
        <fullName evidence="1">Trimeric autotransporter adhesin YadA-like stalk domain-containing protein</fullName>
    </recommendedName>
</protein>
<evidence type="ECO:0000259" key="1">
    <source>
        <dbReference type="Pfam" id="PF05662"/>
    </source>
</evidence>
<dbReference type="eggNOG" id="COG5295">
    <property type="taxonomic scope" value="Bacteria"/>
</dbReference>
<keyword evidence="3" id="KW-1185">Reference proteome</keyword>
<dbReference type="HOGENOM" id="CLU_120247_0_0_5"/>
<dbReference type="Gene3D" id="2.150.10.10">
    <property type="entry name" value="Serralysin-like metalloprotease, C-terminal"/>
    <property type="match status" value="1"/>
</dbReference>
<reference evidence="2 3" key="1">
    <citation type="submission" date="2012-03" db="EMBL/GenBank/DDBJ databases">
        <title>The Genome Sequence of Bartonella rattimassiliensis 15908.</title>
        <authorList>
            <consortium name="The Broad Institute Genome Sequencing Platform"/>
            <consortium name="The Broad Institute Genome Sequencing Center for Infectious Disease"/>
            <person name="Feldgarden M."/>
            <person name="Kirby J."/>
            <person name="Kosoy M."/>
            <person name="Birtles R."/>
            <person name="Probert W.S."/>
            <person name="Chiaraviglio L."/>
            <person name="Young S.K."/>
            <person name="Zeng Q."/>
            <person name="Gargeya S."/>
            <person name="Fitzgerald M."/>
            <person name="Haas B."/>
            <person name="Abouelleil A."/>
            <person name="Alvarado L."/>
            <person name="Arachchi H.M."/>
            <person name="Berlin A."/>
            <person name="Chapman S.B."/>
            <person name="Gearin G."/>
            <person name="Goldberg J."/>
            <person name="Griggs A."/>
            <person name="Gujja S."/>
            <person name="Hansen M."/>
            <person name="Heiman D."/>
            <person name="Howarth C."/>
            <person name="Larimer J."/>
            <person name="Lui A."/>
            <person name="MacDonald P.J.P."/>
            <person name="McCowen C."/>
            <person name="Montmayeur A."/>
            <person name="Murphy C."/>
            <person name="Neiman D."/>
            <person name="Pearson M."/>
            <person name="Priest M."/>
            <person name="Roberts A."/>
            <person name="Saif S."/>
            <person name="Shea T."/>
            <person name="Sisk P."/>
            <person name="Stolte C."/>
            <person name="Sykes S."/>
            <person name="Wortman J."/>
            <person name="Nusbaum C."/>
            <person name="Birren B."/>
        </authorList>
    </citation>
    <scope>NUCLEOTIDE SEQUENCE [LARGE SCALE GENOMIC DNA]</scope>
    <source>
        <strain evidence="2 3">15908</strain>
    </source>
</reference>
<accession>J0QKU9</accession>
<feature type="non-terminal residue" evidence="2">
    <location>
        <position position="1"/>
    </location>
</feature>
<dbReference type="STRING" id="1094556.MCY_01302"/>
<dbReference type="Proteomes" id="UP000001077">
    <property type="component" value="Unassembled WGS sequence"/>
</dbReference>
<dbReference type="SUPFAM" id="SSF101967">
    <property type="entry name" value="Adhesin YadA, collagen-binding domain"/>
    <property type="match status" value="1"/>
</dbReference>
<name>J0QKU9_9HYPH</name>
<evidence type="ECO:0000313" key="3">
    <source>
        <dbReference type="Proteomes" id="UP000001077"/>
    </source>
</evidence>
<dbReference type="InterPro" id="IPR011049">
    <property type="entry name" value="Serralysin-like_metalloprot_C"/>
</dbReference>
<dbReference type="GO" id="GO:0019867">
    <property type="term" value="C:outer membrane"/>
    <property type="evidence" value="ECO:0007669"/>
    <property type="project" value="InterPro"/>
</dbReference>
<dbReference type="Gene3D" id="1.20.5.170">
    <property type="match status" value="1"/>
</dbReference>
<evidence type="ECO:0000313" key="2">
    <source>
        <dbReference type="EMBL" id="EJF83574.1"/>
    </source>
</evidence>
<dbReference type="Gene3D" id="6.10.250.2030">
    <property type="match status" value="1"/>
</dbReference>
<comment type="caution">
    <text evidence="2">The sequence shown here is derived from an EMBL/GenBank/DDBJ whole genome shotgun (WGS) entry which is preliminary data.</text>
</comment>
<dbReference type="Pfam" id="PF05662">
    <property type="entry name" value="YadA_stalk"/>
    <property type="match status" value="2"/>
</dbReference>
<gene>
    <name evidence="2" type="ORF">MCY_01302</name>
</gene>
<dbReference type="AlphaFoldDB" id="J0QKU9"/>
<dbReference type="InterPro" id="IPR008635">
    <property type="entry name" value="Coiled_stalk_dom"/>
</dbReference>
<feature type="non-terminal residue" evidence="2">
    <location>
        <position position="173"/>
    </location>
</feature>
<dbReference type="EMBL" id="AILY01000042">
    <property type="protein sequence ID" value="EJF83574.1"/>
    <property type="molecule type" value="Genomic_DNA"/>
</dbReference>